<gene>
    <name evidence="2" type="ORF">TP2_16990</name>
</gene>
<dbReference type="Pfam" id="PF04325">
    <property type="entry name" value="DUF465"/>
    <property type="match status" value="1"/>
</dbReference>
<evidence type="ECO:0000313" key="2">
    <source>
        <dbReference type="EMBL" id="KEO54944.1"/>
    </source>
</evidence>
<accession>A0A074JEI4</accession>
<reference evidence="2 3" key="1">
    <citation type="submission" date="2013-07" db="EMBL/GenBank/DDBJ databases">
        <title>Thioclava pacifica DSM 10166 Genome Sequencing.</title>
        <authorList>
            <person name="Lai Q."/>
            <person name="Shao Z."/>
        </authorList>
    </citation>
    <scope>NUCLEOTIDE SEQUENCE [LARGE SCALE GENOMIC DNA]</scope>
    <source>
        <strain evidence="2 3">DSM 10166</strain>
    </source>
</reference>
<dbReference type="RefSeq" id="WP_038074429.1">
    <property type="nucleotide sequence ID" value="NZ_AUND01000006.1"/>
</dbReference>
<keyword evidence="1" id="KW-0175">Coiled coil</keyword>
<dbReference type="InterPro" id="IPR007420">
    <property type="entry name" value="DUF465"/>
</dbReference>
<comment type="caution">
    <text evidence="2">The sequence shown here is derived from an EMBL/GenBank/DDBJ whole genome shotgun (WGS) entry which is preliminary data.</text>
</comment>
<dbReference type="AlphaFoldDB" id="A0A074JEI4"/>
<evidence type="ECO:0008006" key="4">
    <source>
        <dbReference type="Google" id="ProtNLM"/>
    </source>
</evidence>
<dbReference type="EMBL" id="AUND01000006">
    <property type="protein sequence ID" value="KEO54944.1"/>
    <property type="molecule type" value="Genomic_DNA"/>
</dbReference>
<name>A0A074JEI4_9RHOB</name>
<protein>
    <recommendedName>
        <fullName evidence="4">DUF465 domain-containing protein</fullName>
    </recommendedName>
</protein>
<proteinExistence type="predicted"/>
<keyword evidence="3" id="KW-1185">Reference proteome</keyword>
<evidence type="ECO:0000313" key="3">
    <source>
        <dbReference type="Proteomes" id="UP000027432"/>
    </source>
</evidence>
<dbReference type="STRING" id="1353537.TP2_16990"/>
<feature type="coiled-coil region" evidence="1">
    <location>
        <begin position="15"/>
        <end position="63"/>
    </location>
</feature>
<organism evidence="2 3">
    <name type="scientific">Thioclava pacifica DSM 10166</name>
    <dbReference type="NCBI Taxonomy" id="1353537"/>
    <lineage>
        <taxon>Bacteria</taxon>
        <taxon>Pseudomonadati</taxon>
        <taxon>Pseudomonadota</taxon>
        <taxon>Alphaproteobacteria</taxon>
        <taxon>Rhodobacterales</taxon>
        <taxon>Paracoccaceae</taxon>
        <taxon>Thioclava</taxon>
    </lineage>
</organism>
<dbReference type="InterPro" id="IPR038444">
    <property type="entry name" value="DUF465_sf"/>
</dbReference>
<evidence type="ECO:0000256" key="1">
    <source>
        <dbReference type="SAM" id="Coils"/>
    </source>
</evidence>
<sequence>MSFSDRTHAAIAARIAALQLRHRDLDDRVAQEQKRAWRDMTVLQRLKRRRLRLKDELSRYEGMMRMLARRRAAG</sequence>
<dbReference type="Gene3D" id="6.10.280.50">
    <property type="match status" value="1"/>
</dbReference>
<dbReference type="Proteomes" id="UP000027432">
    <property type="component" value="Unassembled WGS sequence"/>
</dbReference>